<dbReference type="Gene3D" id="3.40.710.10">
    <property type="entry name" value="DD-peptidase/beta-lactamase superfamily"/>
    <property type="match status" value="1"/>
</dbReference>
<dbReference type="InterPro" id="IPR000871">
    <property type="entry name" value="Beta-lactam_class-A"/>
</dbReference>
<dbReference type="Pfam" id="PF13354">
    <property type="entry name" value="Beta-lactamase2"/>
    <property type="match status" value="1"/>
</dbReference>
<dbReference type="GO" id="GO:0030655">
    <property type="term" value="P:beta-lactam antibiotic catabolic process"/>
    <property type="evidence" value="ECO:0007669"/>
    <property type="project" value="InterPro"/>
</dbReference>
<name>A0A426U414_9CHLR</name>
<evidence type="ECO:0000313" key="4">
    <source>
        <dbReference type="Proteomes" id="UP000280307"/>
    </source>
</evidence>
<dbReference type="GO" id="GO:0046677">
    <property type="term" value="P:response to antibiotic"/>
    <property type="evidence" value="ECO:0007669"/>
    <property type="project" value="InterPro"/>
</dbReference>
<keyword evidence="1" id="KW-0732">Signal</keyword>
<dbReference type="InterPro" id="IPR045155">
    <property type="entry name" value="Beta-lactam_cat"/>
</dbReference>
<keyword evidence="3" id="KW-0378">Hydrolase</keyword>
<reference evidence="3 4" key="1">
    <citation type="submission" date="2018-12" db="EMBL/GenBank/DDBJ databases">
        <title>Genome Sequence of Candidatus Viridilinea halotolerans isolated from saline sulfide-rich spring.</title>
        <authorList>
            <person name="Grouzdev D.S."/>
            <person name="Burganskaya E.I."/>
            <person name="Krutkina M.S."/>
            <person name="Sukhacheva M.V."/>
            <person name="Gorlenko V.M."/>
        </authorList>
    </citation>
    <scope>NUCLEOTIDE SEQUENCE [LARGE SCALE GENOMIC DNA]</scope>
    <source>
        <strain evidence="3">Chok-6</strain>
    </source>
</reference>
<evidence type="ECO:0000256" key="1">
    <source>
        <dbReference type="SAM" id="SignalP"/>
    </source>
</evidence>
<dbReference type="PANTHER" id="PTHR35333">
    <property type="entry name" value="BETA-LACTAMASE"/>
    <property type="match status" value="1"/>
</dbReference>
<feature type="domain" description="Beta-lactamase class A catalytic" evidence="2">
    <location>
        <begin position="279"/>
        <end position="459"/>
    </location>
</feature>
<dbReference type="AlphaFoldDB" id="A0A426U414"/>
<dbReference type="GO" id="GO:0008800">
    <property type="term" value="F:beta-lactamase activity"/>
    <property type="evidence" value="ECO:0007669"/>
    <property type="project" value="InterPro"/>
</dbReference>
<sequence>MSRPRFAVLGLLLWLAMLASCGQAADTVSPVSLPTALPTLSPTQEPSATPVPTYMTGSTIAGIAVGGLERAEAAERLAVALDVPETLDLRVGATRLRLDADVVALAAPLDELLAEADTDLRQGRAATVPLHFGFDEAALRQQLRALAPEVAREPVLRVVTATDALSRTFAYLPGQRLDVDAALAEVRAALAAGEAGPLTLTLQADPTPPTVALERLHEELAALTADLEGVLGLYLIDLASGETLGWNERSVFSGASTIKTAIMLYAYVNLPELSEEHEEWMSLMLRVSDNLAANDLLAAGAGGEGTAVAFTGAAAMSAMLQDELGLRHTYLHIPFEAIDYIRLYGPSFRCGPDGPVGERPYTEMGACLRAEPESMAQLYFMLDQCANGEGLLLEQYEHLKPRRCQAMLDWLALNEDTSRIVAGIPEGVRVEHKSGWVEDMQADVGIVRSPGGDYVLALYYYRPLPAGRDLWFDDEMTPVLSAISGLVYSAFNPSETR</sequence>
<gene>
    <name evidence="3" type="ORF">EI684_06600</name>
</gene>
<feature type="signal peptide" evidence="1">
    <location>
        <begin position="1"/>
        <end position="24"/>
    </location>
</feature>
<dbReference type="EMBL" id="RSAS01000251">
    <property type="protein sequence ID" value="RRR74647.1"/>
    <property type="molecule type" value="Genomic_DNA"/>
</dbReference>
<dbReference type="SUPFAM" id="SSF56601">
    <property type="entry name" value="beta-lactamase/transpeptidase-like"/>
    <property type="match status" value="1"/>
</dbReference>
<dbReference type="PANTHER" id="PTHR35333:SF3">
    <property type="entry name" value="BETA-LACTAMASE-TYPE TRANSPEPTIDASE FOLD CONTAINING PROTEIN"/>
    <property type="match status" value="1"/>
</dbReference>
<feature type="chain" id="PRO_5019267442" evidence="1">
    <location>
        <begin position="25"/>
        <end position="497"/>
    </location>
</feature>
<evidence type="ECO:0000259" key="2">
    <source>
        <dbReference type="Pfam" id="PF13354"/>
    </source>
</evidence>
<protein>
    <submittedName>
        <fullName evidence="3">Serine hydrolase</fullName>
    </submittedName>
</protein>
<comment type="caution">
    <text evidence="3">The sequence shown here is derived from an EMBL/GenBank/DDBJ whole genome shotgun (WGS) entry which is preliminary data.</text>
</comment>
<dbReference type="PROSITE" id="PS51257">
    <property type="entry name" value="PROKAR_LIPOPROTEIN"/>
    <property type="match status" value="1"/>
</dbReference>
<dbReference type="InterPro" id="IPR012338">
    <property type="entry name" value="Beta-lactam/transpept-like"/>
</dbReference>
<accession>A0A426U414</accession>
<dbReference type="Proteomes" id="UP000280307">
    <property type="component" value="Unassembled WGS sequence"/>
</dbReference>
<proteinExistence type="predicted"/>
<evidence type="ECO:0000313" key="3">
    <source>
        <dbReference type="EMBL" id="RRR74647.1"/>
    </source>
</evidence>
<organism evidence="3 4">
    <name type="scientific">Candidatus Viridilinea halotolerans</name>
    <dbReference type="NCBI Taxonomy" id="2491704"/>
    <lineage>
        <taxon>Bacteria</taxon>
        <taxon>Bacillati</taxon>
        <taxon>Chloroflexota</taxon>
        <taxon>Chloroflexia</taxon>
        <taxon>Chloroflexales</taxon>
        <taxon>Chloroflexineae</taxon>
        <taxon>Oscillochloridaceae</taxon>
        <taxon>Candidatus Viridilinea</taxon>
    </lineage>
</organism>